<dbReference type="GO" id="GO:0003723">
    <property type="term" value="F:RNA binding"/>
    <property type="evidence" value="ECO:0007669"/>
    <property type="project" value="UniProtKB-KW"/>
</dbReference>
<evidence type="ECO:0000256" key="6">
    <source>
        <dbReference type="ARBA" id="ARBA00023242"/>
    </source>
</evidence>
<reference evidence="8" key="2">
    <citation type="journal article" date="2019" name="IMA Fungus">
        <title>Genome sequencing and comparison of five Tilletia species to identify candidate genes for the detection of regulated species infecting wheat.</title>
        <authorList>
            <person name="Nguyen H.D.T."/>
            <person name="Sultana T."/>
            <person name="Kesanakurti P."/>
            <person name="Hambleton S."/>
        </authorList>
    </citation>
    <scope>NUCLEOTIDE SEQUENCE</scope>
    <source>
        <strain evidence="8">DAOMC 238032</strain>
    </source>
</reference>
<keyword evidence="3" id="KW-0698">rRNA processing</keyword>
<feature type="compositionally biased region" description="Low complexity" evidence="7">
    <location>
        <begin position="99"/>
        <end position="112"/>
    </location>
</feature>
<feature type="region of interest" description="Disordered" evidence="7">
    <location>
        <begin position="767"/>
        <end position="833"/>
    </location>
</feature>
<evidence type="ECO:0000256" key="5">
    <source>
        <dbReference type="ARBA" id="ARBA00022884"/>
    </source>
</evidence>
<keyword evidence="5" id="KW-0694">RNA-binding</keyword>
<dbReference type="GO" id="GO:0001522">
    <property type="term" value="P:pseudouridine synthesis"/>
    <property type="evidence" value="ECO:0007669"/>
    <property type="project" value="InterPro"/>
</dbReference>
<feature type="compositionally biased region" description="Acidic residues" evidence="7">
    <location>
        <begin position="567"/>
        <end position="578"/>
    </location>
</feature>
<dbReference type="InterPro" id="IPR007504">
    <property type="entry name" value="H/ACA_rnp_Gar1/Naf1"/>
</dbReference>
<feature type="compositionally biased region" description="Low complexity" evidence="7">
    <location>
        <begin position="795"/>
        <end position="822"/>
    </location>
</feature>
<evidence type="ECO:0000256" key="3">
    <source>
        <dbReference type="ARBA" id="ARBA00022552"/>
    </source>
</evidence>
<dbReference type="GO" id="GO:0006364">
    <property type="term" value="P:rRNA processing"/>
    <property type="evidence" value="ECO:0007669"/>
    <property type="project" value="UniProtKB-KW"/>
</dbReference>
<feature type="compositionally biased region" description="Low complexity" evidence="7">
    <location>
        <begin position="862"/>
        <end position="889"/>
    </location>
</feature>
<evidence type="ECO:0000256" key="4">
    <source>
        <dbReference type="ARBA" id="ARBA00022553"/>
    </source>
</evidence>
<reference evidence="8" key="1">
    <citation type="submission" date="2016-04" db="EMBL/GenBank/DDBJ databases">
        <authorList>
            <person name="Nguyen H.D."/>
            <person name="Kesanakurti P."/>
            <person name="Cullis J."/>
            <person name="Levesque C.A."/>
            <person name="Hambleton S."/>
        </authorList>
    </citation>
    <scope>NUCLEOTIDE SEQUENCE</scope>
    <source>
        <strain evidence="8">DAOMC 238032</strain>
    </source>
</reference>
<gene>
    <name evidence="8" type="ORF">A4X03_0g7567</name>
</gene>
<dbReference type="Pfam" id="PF04410">
    <property type="entry name" value="Gar1"/>
    <property type="match status" value="1"/>
</dbReference>
<feature type="compositionally biased region" description="Polar residues" evidence="7">
    <location>
        <begin position="940"/>
        <end position="951"/>
    </location>
</feature>
<feature type="region of interest" description="Disordered" evidence="7">
    <location>
        <begin position="31"/>
        <end position="68"/>
    </location>
</feature>
<feature type="compositionally biased region" description="Low complexity" evidence="7">
    <location>
        <begin position="502"/>
        <end position="514"/>
    </location>
</feature>
<evidence type="ECO:0000313" key="8">
    <source>
        <dbReference type="EMBL" id="KAE8244346.1"/>
    </source>
</evidence>
<dbReference type="GO" id="GO:0005732">
    <property type="term" value="C:sno(s)RNA-containing ribonucleoprotein complex"/>
    <property type="evidence" value="ECO:0007669"/>
    <property type="project" value="InterPro"/>
</dbReference>
<feature type="compositionally biased region" description="Low complexity" evidence="7">
    <location>
        <begin position="31"/>
        <end position="56"/>
    </location>
</feature>
<feature type="compositionally biased region" description="Basic and acidic residues" evidence="7">
    <location>
        <begin position="86"/>
        <end position="95"/>
    </location>
</feature>
<feature type="region of interest" description="Disordered" evidence="7">
    <location>
        <begin position="862"/>
        <end position="902"/>
    </location>
</feature>
<dbReference type="Proteomes" id="UP000077671">
    <property type="component" value="Unassembled WGS sequence"/>
</dbReference>
<feature type="compositionally biased region" description="Acidic residues" evidence="7">
    <location>
        <begin position="182"/>
        <end position="196"/>
    </location>
</feature>
<evidence type="ECO:0000256" key="7">
    <source>
        <dbReference type="SAM" id="MobiDB-lite"/>
    </source>
</evidence>
<feature type="compositionally biased region" description="Low complexity" evidence="7">
    <location>
        <begin position="952"/>
        <end position="972"/>
    </location>
</feature>
<dbReference type="InterPro" id="IPR040309">
    <property type="entry name" value="Naf1"/>
</dbReference>
<dbReference type="PANTHER" id="PTHR31633">
    <property type="entry name" value="H/ACA RIBONUCLEOPROTEIN COMPLEX NON-CORE SUBUNIT NAF1"/>
    <property type="match status" value="1"/>
</dbReference>
<feature type="region of interest" description="Disordered" evidence="7">
    <location>
        <begin position="463"/>
        <end position="529"/>
    </location>
</feature>
<dbReference type="InterPro" id="IPR038664">
    <property type="entry name" value="Gar1/Naf1_Cbf5-bd_sf"/>
</dbReference>
<feature type="compositionally biased region" description="Basic and acidic residues" evidence="7">
    <location>
        <begin position="612"/>
        <end position="639"/>
    </location>
</feature>
<keyword evidence="4" id="KW-0597">Phosphoprotein</keyword>
<feature type="region of interest" description="Disordered" evidence="7">
    <location>
        <begin position="567"/>
        <end position="683"/>
    </location>
</feature>
<comment type="subcellular location">
    <subcellularLocation>
        <location evidence="1">Nucleus</location>
    </subcellularLocation>
</comment>
<keyword evidence="6" id="KW-0539">Nucleus</keyword>
<feature type="compositionally biased region" description="Gly residues" evidence="7">
    <location>
        <begin position="644"/>
        <end position="667"/>
    </location>
</feature>
<dbReference type="AlphaFoldDB" id="A0A177TLY9"/>
<keyword evidence="2" id="KW-0690">Ribosome biogenesis</keyword>
<comment type="caution">
    <text evidence="8">The sequence shown here is derived from an EMBL/GenBank/DDBJ whole genome shotgun (WGS) entry which is preliminary data.</text>
</comment>
<dbReference type="Gene3D" id="2.40.10.230">
    <property type="entry name" value="Probable tRNA pseudouridine synthase domain"/>
    <property type="match status" value="1"/>
</dbReference>
<dbReference type="PANTHER" id="PTHR31633:SF1">
    <property type="entry name" value="H_ACA RIBONUCLEOPROTEIN COMPLEX NON-CORE SUBUNIT NAF1"/>
    <property type="match status" value="1"/>
</dbReference>
<sequence length="987" mass="103842">MDAMADTQSASSAKAEPVLSDIPQDLAFLLESGVVESSEEAPSASVDGNGNAAADDGAGGAAESQEKSLAHYRAAVAAARAALEASRAKKSEHVDVPIATGDATATSASADTNMVVDSENAGDADIKQSAPMDAGTENKERENGDRSLDLVETLTASASVPPRKRRRVDPDGVSASSSSSEDSSDSDSDSSSDSDSDSDRSSSTETAAAAGRPPKGKKPAAQQERVEKLPAWANSKNNADSDGDDFDDYDDDEDGPKGASAARGPTTKNEIALSALTLNQPALEVIPASEPIRYLGRVSSIIGPVVVIEQDVRRPDGGKGKGPMMGMGGYDGESNGQVGHDVLDTGSLLLFENRKVCGTIFETFGSVFQPMYTLRFASPSDVPTLDMKPPKSKPVEEAVNAVLEAVLTEQVQAEDDDGDIDGAPLDFNVDGNDVSASILEVDGTITQPVSDACEVIQEVVEQTQPVEASEPIEAATSESDSAALPISAQLTTKSESEPHPVSDAASSSDNATAEVEAEPESAPPSTPMTVGTPIYYAPTRSNCVITSYLRKLKGSDASNLYDEEVAEEEMEYSDDEAEAEAKRKKKKGGKKKKEGMGGVGGGDGGSEVAMRNGHEGGGDGRGRGRGRGADRGRGQDRGPRRGASGPGGPGRGRGGARSYTGTGGPGPGLRHRDDMGSADTMMTSAMFSADSAARSSSSSAMPLPSSLPARPMFSYDFDNANDASTSAASATAAAGRRNMPAPYDEHAAVAHTLALPATPVVKQPVGDHSAAAVGGTSVPRPASSSRWDQRGQNNASSPQSRPHQHQHQQQQQQRQPQPASPAVAEQPQSDSAAHVAPHINPLFAQQFYTQTAYNNIPYAQQSAQYSQQSPTAHYPQQHHQQQQQLQHPLPLIPPQPQFHQQQQNWNAYYAQQGYAHPSASMGGNNNMSMAMAGYSHPSYGGQQMSQMQNYGQPQAQTQQQQQQQQQQNQQQQSGAGSYPFYSHQYQQ</sequence>
<evidence type="ECO:0000256" key="2">
    <source>
        <dbReference type="ARBA" id="ARBA00022517"/>
    </source>
</evidence>
<proteinExistence type="predicted"/>
<dbReference type="GO" id="GO:0000493">
    <property type="term" value="P:box H/ACA snoRNP assembly"/>
    <property type="evidence" value="ECO:0007669"/>
    <property type="project" value="InterPro"/>
</dbReference>
<evidence type="ECO:0000256" key="1">
    <source>
        <dbReference type="ARBA" id="ARBA00004123"/>
    </source>
</evidence>
<feature type="compositionally biased region" description="Gly residues" evidence="7">
    <location>
        <begin position="596"/>
        <end position="605"/>
    </location>
</feature>
<protein>
    <submittedName>
        <fullName evidence="8">Uncharacterized protein</fullName>
    </submittedName>
</protein>
<dbReference type="EMBL" id="LWDD02001844">
    <property type="protein sequence ID" value="KAE8244346.1"/>
    <property type="molecule type" value="Genomic_DNA"/>
</dbReference>
<name>A0A177TLY9_9BASI</name>
<feature type="compositionally biased region" description="Low complexity" evidence="7">
    <location>
        <begin position="203"/>
        <end position="213"/>
    </location>
</feature>
<feature type="region of interest" description="Disordered" evidence="7">
    <location>
        <begin position="82"/>
        <end position="266"/>
    </location>
</feature>
<evidence type="ECO:0000313" key="9">
    <source>
        <dbReference type="Proteomes" id="UP000077671"/>
    </source>
</evidence>
<organism evidence="8 9">
    <name type="scientific">Tilletia caries</name>
    <name type="common">wheat bunt fungus</name>
    <dbReference type="NCBI Taxonomy" id="13290"/>
    <lineage>
        <taxon>Eukaryota</taxon>
        <taxon>Fungi</taxon>
        <taxon>Dikarya</taxon>
        <taxon>Basidiomycota</taxon>
        <taxon>Ustilaginomycotina</taxon>
        <taxon>Exobasidiomycetes</taxon>
        <taxon>Tilletiales</taxon>
        <taxon>Tilletiaceae</taxon>
        <taxon>Tilletia</taxon>
    </lineage>
</organism>
<feature type="compositionally biased region" description="Acidic residues" evidence="7">
    <location>
        <begin position="241"/>
        <end position="254"/>
    </location>
</feature>
<feature type="compositionally biased region" description="Polar residues" evidence="7">
    <location>
        <begin position="782"/>
        <end position="794"/>
    </location>
</feature>
<feature type="compositionally biased region" description="Basic and acidic residues" evidence="7">
    <location>
        <begin position="136"/>
        <end position="149"/>
    </location>
</feature>
<dbReference type="GO" id="GO:0005634">
    <property type="term" value="C:nucleus"/>
    <property type="evidence" value="ECO:0007669"/>
    <property type="project" value="UniProtKB-SubCell"/>
</dbReference>
<feature type="region of interest" description="Disordered" evidence="7">
    <location>
        <begin position="940"/>
        <end position="987"/>
    </location>
</feature>
<feature type="compositionally biased region" description="Basic residues" evidence="7">
    <location>
        <begin position="582"/>
        <end position="593"/>
    </location>
</feature>
<accession>A0A177TLY9</accession>